<accession>A0ABD0YZ43</accession>
<feature type="region of interest" description="Disordered" evidence="1">
    <location>
        <begin position="57"/>
        <end position="105"/>
    </location>
</feature>
<feature type="region of interest" description="Disordered" evidence="1">
    <location>
        <begin position="28"/>
        <end position="47"/>
    </location>
</feature>
<gene>
    <name evidence="2" type="ORF">AAG570_011731</name>
</gene>
<dbReference type="AlphaFoldDB" id="A0ABD0YZ43"/>
<feature type="non-terminal residue" evidence="2">
    <location>
        <position position="1"/>
    </location>
</feature>
<comment type="caution">
    <text evidence="2">The sequence shown here is derived from an EMBL/GenBank/DDBJ whole genome shotgun (WGS) entry which is preliminary data.</text>
</comment>
<feature type="compositionally biased region" description="Basic and acidic residues" evidence="1">
    <location>
        <begin position="68"/>
        <end position="84"/>
    </location>
</feature>
<sequence>LCRNFVSKCKIPSDVSFLLISERGPRRCDQRFGVPGRAGHQEDGVAQNERGLREEHFGLENSGQRPLVHREDTRPPRQGSDHRRSPPYALGRQAPRPGHNTQGCK</sequence>
<evidence type="ECO:0000313" key="2">
    <source>
        <dbReference type="EMBL" id="KAL1130483.1"/>
    </source>
</evidence>
<evidence type="ECO:0000313" key="3">
    <source>
        <dbReference type="Proteomes" id="UP001558652"/>
    </source>
</evidence>
<keyword evidence="3" id="KW-1185">Reference proteome</keyword>
<proteinExistence type="predicted"/>
<dbReference type="EMBL" id="JBFDAA010000007">
    <property type="protein sequence ID" value="KAL1130483.1"/>
    <property type="molecule type" value="Genomic_DNA"/>
</dbReference>
<evidence type="ECO:0000256" key="1">
    <source>
        <dbReference type="SAM" id="MobiDB-lite"/>
    </source>
</evidence>
<name>A0ABD0YZ43_9HEMI</name>
<dbReference type="Proteomes" id="UP001558652">
    <property type="component" value="Unassembled WGS sequence"/>
</dbReference>
<reference evidence="2 3" key="1">
    <citation type="submission" date="2024-07" db="EMBL/GenBank/DDBJ databases">
        <title>Chromosome-level genome assembly of the water stick insect Ranatra chinensis (Heteroptera: Nepidae).</title>
        <authorList>
            <person name="Liu X."/>
        </authorList>
    </citation>
    <scope>NUCLEOTIDE SEQUENCE [LARGE SCALE GENOMIC DNA]</scope>
    <source>
        <strain evidence="2">Cailab_2021Rc</strain>
        <tissue evidence="2">Muscle</tissue>
    </source>
</reference>
<organism evidence="2 3">
    <name type="scientific">Ranatra chinensis</name>
    <dbReference type="NCBI Taxonomy" id="642074"/>
    <lineage>
        <taxon>Eukaryota</taxon>
        <taxon>Metazoa</taxon>
        <taxon>Ecdysozoa</taxon>
        <taxon>Arthropoda</taxon>
        <taxon>Hexapoda</taxon>
        <taxon>Insecta</taxon>
        <taxon>Pterygota</taxon>
        <taxon>Neoptera</taxon>
        <taxon>Paraneoptera</taxon>
        <taxon>Hemiptera</taxon>
        <taxon>Heteroptera</taxon>
        <taxon>Panheteroptera</taxon>
        <taxon>Nepomorpha</taxon>
        <taxon>Nepidae</taxon>
        <taxon>Ranatrinae</taxon>
        <taxon>Ranatra</taxon>
    </lineage>
</organism>
<protein>
    <submittedName>
        <fullName evidence="2">Uncharacterized protein</fullName>
    </submittedName>
</protein>